<feature type="domain" description="Zinc finger CGNR" evidence="2">
    <location>
        <begin position="141"/>
        <end position="183"/>
    </location>
</feature>
<reference evidence="3" key="1">
    <citation type="submission" date="2023-02" db="EMBL/GenBank/DDBJ databases">
        <title>Actinomadura rubrobrunea NBRC 14622.</title>
        <authorList>
            <person name="Ichikawa N."/>
            <person name="Sato H."/>
            <person name="Tonouchi N."/>
        </authorList>
    </citation>
    <scope>NUCLEOTIDE SEQUENCE</scope>
    <source>
        <strain evidence="3">NBRC 14622</strain>
    </source>
</reference>
<organism evidence="3 4">
    <name type="scientific">Actinomadura rubrobrunea</name>
    <dbReference type="NCBI Taxonomy" id="115335"/>
    <lineage>
        <taxon>Bacteria</taxon>
        <taxon>Bacillati</taxon>
        <taxon>Actinomycetota</taxon>
        <taxon>Actinomycetes</taxon>
        <taxon>Streptosporangiales</taxon>
        <taxon>Thermomonosporaceae</taxon>
        <taxon>Actinomadura</taxon>
    </lineage>
</organism>
<sequence length="211" mass="23104">MGAGNGATMRITGYKSHGVAAAVALVNAVTTRDGDDSEDGLREVLRANGFFWQQFEPRDAEPFRRWGRTLRPFFEATELDEAVALLNELMMEVPMHPHLADHEPHGLHIHYAPPSARLPHRFRATTLMNLSELVVEHGLSRTGVCAAPGCDRVYADTSRAGRRRFCSDACANRTNVAAFRARRRASRDADAAAEAEARSGAARPSSENAGH</sequence>
<dbReference type="PANTHER" id="PTHR35525">
    <property type="entry name" value="BLL6575 PROTEIN"/>
    <property type="match status" value="1"/>
</dbReference>
<accession>A0A9W6UXV7</accession>
<gene>
    <name evidence="3" type="ORF">Arub01_47870</name>
</gene>
<dbReference type="Pfam" id="PF11706">
    <property type="entry name" value="zf-CGNR"/>
    <property type="match status" value="1"/>
</dbReference>
<dbReference type="PANTHER" id="PTHR35525:SF3">
    <property type="entry name" value="BLL6575 PROTEIN"/>
    <property type="match status" value="1"/>
</dbReference>
<evidence type="ECO:0000313" key="3">
    <source>
        <dbReference type="EMBL" id="GLW66543.1"/>
    </source>
</evidence>
<keyword evidence="4" id="KW-1185">Reference proteome</keyword>
<name>A0A9W6UXV7_9ACTN</name>
<evidence type="ECO:0000313" key="4">
    <source>
        <dbReference type="Proteomes" id="UP001165124"/>
    </source>
</evidence>
<dbReference type="SUPFAM" id="SSF160904">
    <property type="entry name" value="Jann2411-like"/>
    <property type="match status" value="1"/>
</dbReference>
<dbReference type="Proteomes" id="UP001165124">
    <property type="component" value="Unassembled WGS sequence"/>
</dbReference>
<dbReference type="Gene3D" id="1.10.3300.10">
    <property type="entry name" value="Jann2411-like domain"/>
    <property type="match status" value="1"/>
</dbReference>
<evidence type="ECO:0000256" key="1">
    <source>
        <dbReference type="SAM" id="MobiDB-lite"/>
    </source>
</evidence>
<dbReference type="InterPro" id="IPR021005">
    <property type="entry name" value="Znf_CGNR"/>
</dbReference>
<feature type="compositionally biased region" description="Low complexity" evidence="1">
    <location>
        <begin position="192"/>
        <end position="203"/>
    </location>
</feature>
<protein>
    <recommendedName>
        <fullName evidence="2">Zinc finger CGNR domain-containing protein</fullName>
    </recommendedName>
</protein>
<dbReference type="AlphaFoldDB" id="A0A9W6UXV7"/>
<dbReference type="InterPro" id="IPR023286">
    <property type="entry name" value="ABATE_dom_sf"/>
</dbReference>
<proteinExistence type="predicted"/>
<feature type="region of interest" description="Disordered" evidence="1">
    <location>
        <begin position="182"/>
        <end position="211"/>
    </location>
</feature>
<comment type="caution">
    <text evidence="3">The sequence shown here is derived from an EMBL/GenBank/DDBJ whole genome shotgun (WGS) entry which is preliminary data.</text>
</comment>
<dbReference type="InterPro" id="IPR010852">
    <property type="entry name" value="ABATE"/>
</dbReference>
<evidence type="ECO:0000259" key="2">
    <source>
        <dbReference type="Pfam" id="PF11706"/>
    </source>
</evidence>
<dbReference type="EMBL" id="BSRZ01000015">
    <property type="protein sequence ID" value="GLW66543.1"/>
    <property type="molecule type" value="Genomic_DNA"/>
</dbReference>